<dbReference type="InterPro" id="IPR011051">
    <property type="entry name" value="RmlC_Cupin_sf"/>
</dbReference>
<dbReference type="InterPro" id="IPR014710">
    <property type="entry name" value="RmlC-like_jellyroll"/>
</dbReference>
<comment type="similarity">
    <text evidence="1 7">Belongs to the cysteine dioxygenase family.</text>
</comment>
<dbReference type="EMBL" id="JBBBZM010000191">
    <property type="protein sequence ID" value="KAL0632050.1"/>
    <property type="molecule type" value="Genomic_DNA"/>
</dbReference>
<name>A0ABR3G8F7_9PEZI</name>
<keyword evidence="4 7" id="KW-0223">Dioxygenase</keyword>
<dbReference type="CDD" id="cd10548">
    <property type="entry name" value="cupin_CDO"/>
    <property type="match status" value="1"/>
</dbReference>
<keyword evidence="5 7" id="KW-0560">Oxidoreductase</keyword>
<protein>
    <recommendedName>
        <fullName evidence="2 7">Cysteine dioxygenase</fullName>
        <ecNumber evidence="2 7">1.13.11.20</ecNumber>
    </recommendedName>
</protein>
<keyword evidence="9" id="KW-1185">Reference proteome</keyword>
<evidence type="ECO:0000256" key="3">
    <source>
        <dbReference type="ARBA" id="ARBA00022723"/>
    </source>
</evidence>
<dbReference type="PANTHER" id="PTHR12918">
    <property type="entry name" value="CYSTEINE DIOXYGENASE"/>
    <property type="match status" value="1"/>
</dbReference>
<dbReference type="Gene3D" id="2.60.120.10">
    <property type="entry name" value="Jelly Rolls"/>
    <property type="match status" value="1"/>
</dbReference>
<dbReference type="Proteomes" id="UP001447188">
    <property type="component" value="Unassembled WGS sequence"/>
</dbReference>
<comment type="caution">
    <text evidence="8">The sequence shown here is derived from an EMBL/GenBank/DDBJ whole genome shotgun (WGS) entry which is preliminary data.</text>
</comment>
<evidence type="ECO:0000256" key="2">
    <source>
        <dbReference type="ARBA" id="ARBA00013133"/>
    </source>
</evidence>
<accession>A0ABR3G8F7</accession>
<evidence type="ECO:0000256" key="7">
    <source>
        <dbReference type="RuleBase" id="RU366010"/>
    </source>
</evidence>
<dbReference type="Pfam" id="PF05995">
    <property type="entry name" value="CDO_I"/>
    <property type="match status" value="1"/>
</dbReference>
<evidence type="ECO:0000313" key="8">
    <source>
        <dbReference type="EMBL" id="KAL0632050.1"/>
    </source>
</evidence>
<evidence type="ECO:0000256" key="6">
    <source>
        <dbReference type="ARBA" id="ARBA00023004"/>
    </source>
</evidence>
<dbReference type="EC" id="1.13.11.20" evidence="2 7"/>
<keyword evidence="6 7" id="KW-0408">Iron</keyword>
<proteinExistence type="inferred from homology"/>
<gene>
    <name evidence="8" type="ORF">Q9L58_009081</name>
</gene>
<evidence type="ECO:0000313" key="9">
    <source>
        <dbReference type="Proteomes" id="UP001447188"/>
    </source>
</evidence>
<organism evidence="8 9">
    <name type="scientific">Discina gigas</name>
    <dbReference type="NCBI Taxonomy" id="1032678"/>
    <lineage>
        <taxon>Eukaryota</taxon>
        <taxon>Fungi</taxon>
        <taxon>Dikarya</taxon>
        <taxon>Ascomycota</taxon>
        <taxon>Pezizomycotina</taxon>
        <taxon>Pezizomycetes</taxon>
        <taxon>Pezizales</taxon>
        <taxon>Discinaceae</taxon>
        <taxon>Discina</taxon>
    </lineage>
</organism>
<reference evidence="8 9" key="1">
    <citation type="submission" date="2024-02" db="EMBL/GenBank/DDBJ databases">
        <title>Discinaceae phylogenomics.</title>
        <authorList>
            <person name="Dirks A.C."/>
            <person name="James T.Y."/>
        </authorList>
    </citation>
    <scope>NUCLEOTIDE SEQUENCE [LARGE SCALE GENOMIC DNA]</scope>
    <source>
        <strain evidence="8 9">ACD0624</strain>
    </source>
</reference>
<evidence type="ECO:0000256" key="4">
    <source>
        <dbReference type="ARBA" id="ARBA00022964"/>
    </source>
</evidence>
<dbReference type="InterPro" id="IPR010300">
    <property type="entry name" value="CDO_1"/>
</dbReference>
<evidence type="ECO:0000256" key="1">
    <source>
        <dbReference type="ARBA" id="ARBA00006622"/>
    </source>
</evidence>
<sequence>MAPSAIPLPPNNILQELDLESQQQQQKNKCLCLKFHDDQQMNPFESLVDEIKRALGPSSGIDSADVDVEDLMSIMNRYQSDEIHWGGFAHEDLSRNYTRNFVDHGNGKANLLILVWTPGKGSLVHDHADAHCIMKILKGTLQETVYEMPSETAVNQPLKAERVSTFGTNEVTYISDDIGLHCVSNPDPKNIAVSLHLYTPPWAARRGCYCFCAETGKKHLVQMSNYYSVHGKVNRKCDN</sequence>
<evidence type="ECO:0000256" key="5">
    <source>
        <dbReference type="ARBA" id="ARBA00023002"/>
    </source>
</evidence>
<comment type="cofactor">
    <cofactor evidence="7">
        <name>Fe cation</name>
        <dbReference type="ChEBI" id="CHEBI:24875"/>
    </cofactor>
    <text evidence="7">Binds 1 Fe cation per subunit.</text>
</comment>
<dbReference type="SUPFAM" id="SSF51182">
    <property type="entry name" value="RmlC-like cupins"/>
    <property type="match status" value="1"/>
</dbReference>
<comment type="catalytic activity">
    <reaction evidence="7">
        <text>L-cysteine + O2 = 3-sulfino-L-alanine + H(+)</text>
        <dbReference type="Rhea" id="RHEA:20441"/>
        <dbReference type="ChEBI" id="CHEBI:15378"/>
        <dbReference type="ChEBI" id="CHEBI:15379"/>
        <dbReference type="ChEBI" id="CHEBI:35235"/>
        <dbReference type="ChEBI" id="CHEBI:61085"/>
        <dbReference type="EC" id="1.13.11.20"/>
    </reaction>
</comment>
<keyword evidence="3 7" id="KW-0479">Metal-binding</keyword>
<dbReference type="PANTHER" id="PTHR12918:SF1">
    <property type="entry name" value="CYSTEINE DIOXYGENASE TYPE 1"/>
    <property type="match status" value="1"/>
</dbReference>